<keyword evidence="1" id="KW-0808">Transferase</keyword>
<evidence type="ECO:0000313" key="2">
    <source>
        <dbReference type="Proteomes" id="UP001163223"/>
    </source>
</evidence>
<dbReference type="EMBL" id="CP113520">
    <property type="protein sequence ID" value="WAJ31378.1"/>
    <property type="molecule type" value="Genomic_DNA"/>
</dbReference>
<gene>
    <name evidence="1" type="ORF">OXU80_06540</name>
</gene>
<accession>A0ACD4NXD2</accession>
<keyword evidence="1" id="KW-0489">Methyltransferase</keyword>
<keyword evidence="2" id="KW-1185">Reference proteome</keyword>
<name>A0ACD4NXD2_9HYPH</name>
<evidence type="ECO:0000313" key="1">
    <source>
        <dbReference type="EMBL" id="WAJ31378.1"/>
    </source>
</evidence>
<sequence length="250" mass="27386">MNADIVDIRDFYASPLGGLASRALGAALRPLWPFVPDERLLGIGYPLPYLERFGPDAERALAFMPAQQGALRWPARGASQTALVGLDCLPLGDACLDRILLVHALEFAEHPQELLSEVWRVLAPGGRLVVVVPNRRGLWARFDHTPFGSGRPYSRGQLARLLKDAAFAPSAWSDALFFPPFRRGGFLRLASAVERTGRRLWPAFSGLVVMEALKLVSRGLAVPAAKRERLRIVKPVLVPQGASALNRKPS</sequence>
<dbReference type="Proteomes" id="UP001163223">
    <property type="component" value="Chromosome"/>
</dbReference>
<organism evidence="1 2">
    <name type="scientific">Antarcticirhabdus aurantiaca</name>
    <dbReference type="NCBI Taxonomy" id="2606717"/>
    <lineage>
        <taxon>Bacteria</taxon>
        <taxon>Pseudomonadati</taxon>
        <taxon>Pseudomonadota</taxon>
        <taxon>Alphaproteobacteria</taxon>
        <taxon>Hyphomicrobiales</taxon>
        <taxon>Aurantimonadaceae</taxon>
        <taxon>Antarcticirhabdus</taxon>
    </lineage>
</organism>
<reference evidence="1" key="1">
    <citation type="submission" date="2022-11" db="EMBL/GenBank/DDBJ databases">
        <title>beta-Carotene-producing bacterium, Jeongeuplla avenae sp. nov., alleviates the salt stress of Arabidopsis seedlings.</title>
        <authorList>
            <person name="Jiang L."/>
            <person name="Lee J."/>
        </authorList>
    </citation>
    <scope>NUCLEOTIDE SEQUENCE</scope>
    <source>
        <strain evidence="1">DY_R2A_6</strain>
    </source>
</reference>
<protein>
    <submittedName>
        <fullName evidence="1">Methyltransferase domain-containing protein</fullName>
    </submittedName>
</protein>
<proteinExistence type="predicted"/>